<evidence type="ECO:0000259" key="5">
    <source>
        <dbReference type="Pfam" id="PF08450"/>
    </source>
</evidence>
<evidence type="ECO:0000256" key="4">
    <source>
        <dbReference type="PIRSR" id="PIRSR605511-2"/>
    </source>
</evidence>
<dbReference type="SUPFAM" id="SSF63829">
    <property type="entry name" value="Calcium-dependent phosphotriesterase"/>
    <property type="match status" value="1"/>
</dbReference>
<feature type="binding site" evidence="4">
    <location>
        <position position="172"/>
    </location>
    <ligand>
        <name>a divalent metal cation</name>
        <dbReference type="ChEBI" id="CHEBI:60240"/>
    </ligand>
</feature>
<dbReference type="EMBL" id="CP158357">
    <property type="protein sequence ID" value="XBX76460.1"/>
    <property type="molecule type" value="Genomic_DNA"/>
</dbReference>
<name>A0AAU7VQL3_9MICO</name>
<comment type="similarity">
    <text evidence="1">Belongs to the SMP-30/CGR1 family.</text>
</comment>
<dbReference type="GO" id="GO:0046872">
    <property type="term" value="F:metal ion binding"/>
    <property type="evidence" value="ECO:0007669"/>
    <property type="project" value="UniProtKB-KW"/>
</dbReference>
<dbReference type="InterPro" id="IPR005511">
    <property type="entry name" value="SMP-30"/>
</dbReference>
<evidence type="ECO:0000256" key="3">
    <source>
        <dbReference type="PIRSR" id="PIRSR605511-1"/>
    </source>
</evidence>
<dbReference type="PANTHER" id="PTHR47572:SF4">
    <property type="entry name" value="LACTONASE DRP35"/>
    <property type="match status" value="1"/>
</dbReference>
<evidence type="ECO:0000313" key="6">
    <source>
        <dbReference type="EMBL" id="XBX76460.1"/>
    </source>
</evidence>
<feature type="domain" description="SMP-30/Gluconolactonase/LRE-like region" evidence="5">
    <location>
        <begin position="25"/>
        <end position="281"/>
    </location>
</feature>
<dbReference type="InterPro" id="IPR011042">
    <property type="entry name" value="6-blade_b-propeller_TolB-like"/>
</dbReference>
<dbReference type="InterPro" id="IPR013658">
    <property type="entry name" value="SGL"/>
</dbReference>
<dbReference type="Gene3D" id="2.120.10.30">
    <property type="entry name" value="TolB, C-terminal domain"/>
    <property type="match status" value="1"/>
</dbReference>
<dbReference type="Pfam" id="PF08450">
    <property type="entry name" value="SGL"/>
    <property type="match status" value="1"/>
</dbReference>
<feature type="binding site" evidence="4">
    <location>
        <position position="27"/>
    </location>
    <ligand>
        <name>a divalent metal cation</name>
        <dbReference type="ChEBI" id="CHEBI:60240"/>
    </ligand>
</feature>
<dbReference type="PANTHER" id="PTHR47572">
    <property type="entry name" value="LIPOPROTEIN-RELATED"/>
    <property type="match status" value="1"/>
</dbReference>
<protein>
    <submittedName>
        <fullName evidence="6">SMP-30/gluconolactonase/LRE family protein</fullName>
    </submittedName>
</protein>
<dbReference type="AlphaFoldDB" id="A0AAU7VQL3"/>
<dbReference type="GO" id="GO:0016787">
    <property type="term" value="F:hydrolase activity"/>
    <property type="evidence" value="ECO:0007669"/>
    <property type="project" value="UniProtKB-KW"/>
</dbReference>
<evidence type="ECO:0000256" key="1">
    <source>
        <dbReference type="ARBA" id="ARBA00008853"/>
    </source>
</evidence>
<dbReference type="RefSeq" id="WP_350350109.1">
    <property type="nucleotide sequence ID" value="NZ_CP158357.1"/>
</dbReference>
<keyword evidence="4" id="KW-0862">Zinc</keyword>
<dbReference type="InterPro" id="IPR051262">
    <property type="entry name" value="SMP-30/CGR1_Lactonase"/>
</dbReference>
<gene>
    <name evidence="6" type="ORF">ABS642_11070</name>
</gene>
<dbReference type="PRINTS" id="PR01790">
    <property type="entry name" value="SMP30FAMILY"/>
</dbReference>
<reference evidence="6" key="1">
    <citation type="submission" date="2024-06" db="EMBL/GenBank/DDBJ databases">
        <title>Draft genome sequence of Microbacterium sp. strain A8/3-1, isolated from Oxytropis tragacanthoides Fisch. ex DC. Root nodules in the Altai region of Russia.</title>
        <authorList>
            <person name="Sazanova A."/>
            <person name="Guro P."/>
            <person name="Kuznetsova I."/>
            <person name="Belimov A."/>
            <person name="Safronova V."/>
        </authorList>
    </citation>
    <scope>NUCLEOTIDE SEQUENCE</scope>
    <source>
        <strain evidence="6">A8/3-1</strain>
    </source>
</reference>
<keyword evidence="4" id="KW-0479">Metal-binding</keyword>
<comment type="cofactor">
    <cofactor evidence="4">
        <name>Zn(2+)</name>
        <dbReference type="ChEBI" id="CHEBI:29105"/>
    </cofactor>
    <text evidence="4">Binds 1 divalent metal cation per subunit.</text>
</comment>
<proteinExistence type="inferred from homology"/>
<evidence type="ECO:0000256" key="2">
    <source>
        <dbReference type="ARBA" id="ARBA00022801"/>
    </source>
</evidence>
<accession>A0AAU7VQL3</accession>
<organism evidence="6">
    <name type="scientific">Microbacterium sp. A8/3-1</name>
    <dbReference type="NCBI Taxonomy" id="3160749"/>
    <lineage>
        <taxon>Bacteria</taxon>
        <taxon>Bacillati</taxon>
        <taxon>Actinomycetota</taxon>
        <taxon>Actinomycetes</taxon>
        <taxon>Micrococcales</taxon>
        <taxon>Microbacteriaceae</taxon>
        <taxon>Microbacterium</taxon>
    </lineage>
</organism>
<keyword evidence="2" id="KW-0378">Hydrolase</keyword>
<feature type="binding site" evidence="4">
    <location>
        <position position="226"/>
    </location>
    <ligand>
        <name>a divalent metal cation</name>
        <dbReference type="ChEBI" id="CHEBI:60240"/>
    </ligand>
</feature>
<sequence>MSTASTPALIASGAELERLADGAVWSEGPVWLPETRRLRWSDIPNDRILEWDARTGEVSTFRQPAEYTNGRALDHEGRVVQCSHGRRAIEREGAEGPEMIVDRWSGGRFNSPNDLAVASDGAIWFTDPPYGIDPSGREGHPGTSEYDACYVFRWDPVTGEAVAVVTSMVHPNGIAFSPDGTRLYVADTGFYADRPEAQQILVFEVDGATVVGPGTEFAKPPVGASDGFAVDREGRLWSSAGDGIYVYAPDGELLHHVPVPETVSNCTFGGDDGHDLFITASTSLYRIRTTTTAA</sequence>
<feature type="active site" description="Proton donor/acceptor" evidence="3">
    <location>
        <position position="226"/>
    </location>
</feature>
<feature type="binding site" evidence="4">
    <location>
        <position position="113"/>
    </location>
    <ligand>
        <name>substrate</name>
    </ligand>
</feature>